<dbReference type="PROSITE" id="PS00018">
    <property type="entry name" value="EF_HAND_1"/>
    <property type="match status" value="1"/>
</dbReference>
<dbReference type="InterPro" id="IPR001751">
    <property type="entry name" value="S100/CaBP7/8-like_CS"/>
</dbReference>
<dbReference type="EMBL" id="JAGKHQ010000013">
    <property type="protein sequence ID" value="KAG7500859.1"/>
    <property type="molecule type" value="Genomic_DNA"/>
</dbReference>
<dbReference type="Proteomes" id="UP000693946">
    <property type="component" value="Linkage Group LG20"/>
</dbReference>
<dbReference type="PANTHER" id="PTHR11639">
    <property type="entry name" value="S100 CALCIUM-BINDING PROTEIN"/>
    <property type="match status" value="1"/>
</dbReference>
<evidence type="ECO:0000256" key="2">
    <source>
        <dbReference type="ARBA" id="ARBA00022723"/>
    </source>
</evidence>
<dbReference type="CDD" id="cd00213">
    <property type="entry name" value="S-100"/>
    <property type="match status" value="1"/>
</dbReference>
<sequence length="176" mass="19482">MKEEKAPGKREEGGREDKEGPSSTLSLSPRVQHEKHHHAGHNVCKTDLSKAILHLSIENSVIMSKEPSSDLESAMQMLIQTFHKYSGKEGDKFTLSRAELKELLVEELGSYLGNSKENEAIEKVMNDLDANNDGEVDFTEFIILMGALTVACNDFFLEKTDDKPKDGGKSEAGKTD</sequence>
<evidence type="ECO:0000256" key="4">
    <source>
        <dbReference type="ARBA" id="ARBA00022837"/>
    </source>
</evidence>
<dbReference type="GO" id="GO:0046914">
    <property type="term" value="F:transition metal ion binding"/>
    <property type="evidence" value="ECO:0007669"/>
    <property type="project" value="InterPro"/>
</dbReference>
<dbReference type="AlphaFoldDB" id="A0AAV6R8A8"/>
<dbReference type="Pfam" id="PF01023">
    <property type="entry name" value="S_100"/>
    <property type="match status" value="1"/>
</dbReference>
<reference evidence="7 8" key="1">
    <citation type="journal article" date="2021" name="Sci. Rep.">
        <title>Chromosome anchoring in Senegalese sole (Solea senegalensis) reveals sex-associated markers and genome rearrangements in flatfish.</title>
        <authorList>
            <person name="Guerrero-Cozar I."/>
            <person name="Gomez-Garrido J."/>
            <person name="Berbel C."/>
            <person name="Martinez-Blanch J.F."/>
            <person name="Alioto T."/>
            <person name="Claros M.G."/>
            <person name="Gagnaire P.A."/>
            <person name="Manchado M."/>
        </authorList>
    </citation>
    <scope>NUCLEOTIDE SEQUENCE [LARGE SCALE GENOMIC DNA]</scope>
    <source>
        <strain evidence="7">Sse05_10M</strain>
    </source>
</reference>
<feature type="domain" description="EF-hand" evidence="6">
    <location>
        <begin position="116"/>
        <end position="151"/>
    </location>
</feature>
<dbReference type="PROSITE" id="PS00303">
    <property type="entry name" value="S100_CABP"/>
    <property type="match status" value="1"/>
</dbReference>
<dbReference type="InterPro" id="IPR018247">
    <property type="entry name" value="EF_Hand_1_Ca_BS"/>
</dbReference>
<dbReference type="SMART" id="SM01394">
    <property type="entry name" value="S_100"/>
    <property type="match status" value="1"/>
</dbReference>
<keyword evidence="2" id="KW-0479">Metal-binding</keyword>
<evidence type="ECO:0000313" key="8">
    <source>
        <dbReference type="Proteomes" id="UP000693946"/>
    </source>
</evidence>
<dbReference type="PROSITE" id="PS50222">
    <property type="entry name" value="EF_HAND_2"/>
    <property type="match status" value="1"/>
</dbReference>
<dbReference type="InterPro" id="IPR034325">
    <property type="entry name" value="S-100_dom"/>
</dbReference>
<evidence type="ECO:0000256" key="5">
    <source>
        <dbReference type="SAM" id="MobiDB-lite"/>
    </source>
</evidence>
<feature type="region of interest" description="Disordered" evidence="5">
    <location>
        <begin position="1"/>
        <end position="43"/>
    </location>
</feature>
<keyword evidence="4" id="KW-0106">Calcium</keyword>
<dbReference type="GO" id="GO:0005737">
    <property type="term" value="C:cytoplasm"/>
    <property type="evidence" value="ECO:0007669"/>
    <property type="project" value="TreeGrafter"/>
</dbReference>
<evidence type="ECO:0000259" key="6">
    <source>
        <dbReference type="PROSITE" id="PS50222"/>
    </source>
</evidence>
<dbReference type="SMART" id="SM00054">
    <property type="entry name" value="EFh"/>
    <property type="match status" value="1"/>
</dbReference>
<evidence type="ECO:0000313" key="7">
    <source>
        <dbReference type="EMBL" id="KAG7500859.1"/>
    </source>
</evidence>
<keyword evidence="8" id="KW-1185">Reference proteome</keyword>
<accession>A0AAV6R8A8</accession>
<comment type="similarity">
    <text evidence="1">Belongs to the S-100 family.</text>
</comment>
<proteinExistence type="inferred from homology"/>
<dbReference type="PANTHER" id="PTHR11639:SF63">
    <property type="entry name" value="PROTEIN S100"/>
    <property type="match status" value="1"/>
</dbReference>
<dbReference type="FunFam" id="1.10.238.10:FF:000044">
    <property type="entry name" value="Protein S100"/>
    <property type="match status" value="1"/>
</dbReference>
<name>A0AAV6R8A8_SOLSE</name>
<evidence type="ECO:0000256" key="3">
    <source>
        <dbReference type="ARBA" id="ARBA00022737"/>
    </source>
</evidence>
<keyword evidence="3" id="KW-0677">Repeat</keyword>
<protein>
    <submittedName>
        <fullName evidence="7">S100-A1-like isoform X1</fullName>
    </submittedName>
</protein>
<dbReference type="GO" id="GO:0005509">
    <property type="term" value="F:calcium ion binding"/>
    <property type="evidence" value="ECO:0007669"/>
    <property type="project" value="InterPro"/>
</dbReference>
<dbReference type="InterPro" id="IPR002048">
    <property type="entry name" value="EF_hand_dom"/>
</dbReference>
<comment type="caution">
    <text evidence="7">The sequence shown here is derived from an EMBL/GenBank/DDBJ whole genome shotgun (WGS) entry which is preliminary data.</text>
</comment>
<organism evidence="7 8">
    <name type="scientific">Solea senegalensis</name>
    <name type="common">Senegalese sole</name>
    <dbReference type="NCBI Taxonomy" id="28829"/>
    <lineage>
        <taxon>Eukaryota</taxon>
        <taxon>Metazoa</taxon>
        <taxon>Chordata</taxon>
        <taxon>Craniata</taxon>
        <taxon>Vertebrata</taxon>
        <taxon>Euteleostomi</taxon>
        <taxon>Actinopterygii</taxon>
        <taxon>Neopterygii</taxon>
        <taxon>Teleostei</taxon>
        <taxon>Neoteleostei</taxon>
        <taxon>Acanthomorphata</taxon>
        <taxon>Carangaria</taxon>
        <taxon>Pleuronectiformes</taxon>
        <taxon>Pleuronectoidei</taxon>
        <taxon>Soleidae</taxon>
        <taxon>Solea</taxon>
    </lineage>
</organism>
<gene>
    <name evidence="7" type="ORF">JOB18_031982</name>
</gene>
<feature type="compositionally biased region" description="Basic and acidic residues" evidence="5">
    <location>
        <begin position="1"/>
        <end position="20"/>
    </location>
</feature>
<dbReference type="InterPro" id="IPR013787">
    <property type="entry name" value="S100_Ca-bd_sub"/>
</dbReference>
<dbReference type="GO" id="GO:0048306">
    <property type="term" value="F:calcium-dependent protein binding"/>
    <property type="evidence" value="ECO:0007669"/>
    <property type="project" value="TreeGrafter"/>
</dbReference>
<evidence type="ECO:0000256" key="1">
    <source>
        <dbReference type="ARBA" id="ARBA00007323"/>
    </source>
</evidence>